<evidence type="ECO:0000256" key="1">
    <source>
        <dbReference type="ARBA" id="ARBA00022692"/>
    </source>
</evidence>
<evidence type="ECO:0000256" key="2">
    <source>
        <dbReference type="ARBA" id="ARBA00022989"/>
    </source>
</evidence>
<proteinExistence type="predicted"/>
<feature type="transmembrane region" description="Helical" evidence="4">
    <location>
        <begin position="77"/>
        <end position="97"/>
    </location>
</feature>
<sequence>MLKLCLLHIVPKKRDLGSVAFLATPSMFQFKRSQHFFAILIFPASSFEIGSIIKPVAINLSLKEENQTLVKALDYRIMISVSYMAASVIAVIVAFIFSWQLGLLGAALSCSLLMLIVLNMRITYKCHEKKKKEDRSSE</sequence>
<protein>
    <submittedName>
        <fullName evidence="5">Uncharacterized protein</fullName>
    </submittedName>
</protein>
<evidence type="ECO:0000256" key="3">
    <source>
        <dbReference type="ARBA" id="ARBA00023136"/>
    </source>
</evidence>
<feature type="transmembrane region" description="Helical" evidence="4">
    <location>
        <begin position="36"/>
        <end position="57"/>
    </location>
</feature>
<feature type="transmembrane region" description="Helical" evidence="4">
    <location>
        <begin position="103"/>
        <end position="122"/>
    </location>
</feature>
<name>A0AAN8IBJ9_TRICO</name>
<evidence type="ECO:0000256" key="4">
    <source>
        <dbReference type="SAM" id="Phobius"/>
    </source>
</evidence>
<evidence type="ECO:0000313" key="5">
    <source>
        <dbReference type="EMBL" id="KAK5966766.1"/>
    </source>
</evidence>
<keyword evidence="2 4" id="KW-1133">Transmembrane helix</keyword>
<organism evidence="5 7">
    <name type="scientific">Trichostrongylus colubriformis</name>
    <name type="common">Black scour worm</name>
    <dbReference type="NCBI Taxonomy" id="6319"/>
    <lineage>
        <taxon>Eukaryota</taxon>
        <taxon>Metazoa</taxon>
        <taxon>Ecdysozoa</taxon>
        <taxon>Nematoda</taxon>
        <taxon>Chromadorea</taxon>
        <taxon>Rhabditida</taxon>
        <taxon>Rhabditina</taxon>
        <taxon>Rhabditomorpha</taxon>
        <taxon>Strongyloidea</taxon>
        <taxon>Trichostrongylidae</taxon>
        <taxon>Trichostrongylus</taxon>
    </lineage>
</organism>
<feature type="non-terminal residue" evidence="5">
    <location>
        <position position="138"/>
    </location>
</feature>
<dbReference type="GO" id="GO:0016020">
    <property type="term" value="C:membrane"/>
    <property type="evidence" value="ECO:0007669"/>
    <property type="project" value="InterPro"/>
</dbReference>
<dbReference type="AlphaFoldDB" id="A0AAN8IBJ9"/>
<evidence type="ECO:0000313" key="6">
    <source>
        <dbReference type="EMBL" id="KAK5977057.1"/>
    </source>
</evidence>
<gene>
    <name evidence="5" type="ORF">GCK32_021694</name>
    <name evidence="6" type="ORF">GCK32_022321</name>
</gene>
<keyword evidence="7" id="KW-1185">Reference proteome</keyword>
<dbReference type="EMBL" id="WIXE01011084">
    <property type="protein sequence ID" value="KAK5977057.1"/>
    <property type="molecule type" value="Genomic_DNA"/>
</dbReference>
<dbReference type="Gene3D" id="1.20.1560.10">
    <property type="entry name" value="ABC transporter type 1, transmembrane domain"/>
    <property type="match status" value="1"/>
</dbReference>
<keyword evidence="1 4" id="KW-0812">Transmembrane</keyword>
<dbReference type="GO" id="GO:0005524">
    <property type="term" value="F:ATP binding"/>
    <property type="evidence" value="ECO:0007669"/>
    <property type="project" value="InterPro"/>
</dbReference>
<accession>A0AAN8IBJ9</accession>
<dbReference type="Proteomes" id="UP001331761">
    <property type="component" value="Unassembled WGS sequence"/>
</dbReference>
<reference evidence="5 7" key="1">
    <citation type="submission" date="2019-10" db="EMBL/GenBank/DDBJ databases">
        <title>Assembly and Annotation for the nematode Trichostrongylus colubriformis.</title>
        <authorList>
            <person name="Martin J."/>
        </authorList>
    </citation>
    <scope>NUCLEOTIDE SEQUENCE [LARGE SCALE GENOMIC DNA]</scope>
    <source>
        <strain evidence="5">G859</strain>
        <tissue evidence="5">Whole worm</tissue>
    </source>
</reference>
<dbReference type="InterPro" id="IPR036640">
    <property type="entry name" value="ABC1_TM_sf"/>
</dbReference>
<keyword evidence="3 4" id="KW-0472">Membrane</keyword>
<dbReference type="EMBL" id="WIXE01023155">
    <property type="protein sequence ID" value="KAK5966766.1"/>
    <property type="molecule type" value="Genomic_DNA"/>
</dbReference>
<comment type="caution">
    <text evidence="5">The sequence shown here is derived from an EMBL/GenBank/DDBJ whole genome shotgun (WGS) entry which is preliminary data.</text>
</comment>
<evidence type="ECO:0000313" key="7">
    <source>
        <dbReference type="Proteomes" id="UP001331761"/>
    </source>
</evidence>